<feature type="transmembrane region" description="Helical" evidence="1">
    <location>
        <begin position="93"/>
        <end position="111"/>
    </location>
</feature>
<protein>
    <submittedName>
        <fullName evidence="2">Uncharacterized protein</fullName>
    </submittedName>
</protein>
<dbReference type="EMBL" id="UINC01000893">
    <property type="protein sequence ID" value="SUZ62869.1"/>
    <property type="molecule type" value="Genomic_DNA"/>
</dbReference>
<name>A0A381P9H5_9ZZZZ</name>
<accession>A0A381P9H5</accession>
<gene>
    <name evidence="2" type="ORF">METZ01_LOCUS15723</name>
</gene>
<dbReference type="AlphaFoldDB" id="A0A381P9H5"/>
<keyword evidence="1" id="KW-0812">Transmembrane</keyword>
<evidence type="ECO:0000313" key="2">
    <source>
        <dbReference type="EMBL" id="SUZ62869.1"/>
    </source>
</evidence>
<sequence>MEVVVQCPSCNAALPVKASEKHNEIQCGSCRKIIALTITSSVATDTSVDSCPMCTGQDFYIRKDFDPKVGLTIVILGATVSAVFYYFGMDLTAYGVLAVAVLVDLAVYRRLGDVTICYRCHAEFRGRFERMAEGFDLHTADVLEAEYAKQVGR</sequence>
<reference evidence="2" key="1">
    <citation type="submission" date="2018-05" db="EMBL/GenBank/DDBJ databases">
        <authorList>
            <person name="Lanie J.A."/>
            <person name="Ng W.-L."/>
            <person name="Kazmierczak K.M."/>
            <person name="Andrzejewski T.M."/>
            <person name="Davidsen T.M."/>
            <person name="Wayne K.J."/>
            <person name="Tettelin H."/>
            <person name="Glass J.I."/>
            <person name="Rusch D."/>
            <person name="Podicherti R."/>
            <person name="Tsui H.-C.T."/>
            <person name="Winkler M.E."/>
        </authorList>
    </citation>
    <scope>NUCLEOTIDE SEQUENCE</scope>
</reference>
<feature type="transmembrane region" description="Helical" evidence="1">
    <location>
        <begin position="69"/>
        <end position="87"/>
    </location>
</feature>
<proteinExistence type="predicted"/>
<evidence type="ECO:0000256" key="1">
    <source>
        <dbReference type="SAM" id="Phobius"/>
    </source>
</evidence>
<keyword evidence="1" id="KW-1133">Transmembrane helix</keyword>
<keyword evidence="1" id="KW-0472">Membrane</keyword>
<organism evidence="2">
    <name type="scientific">marine metagenome</name>
    <dbReference type="NCBI Taxonomy" id="408172"/>
    <lineage>
        <taxon>unclassified sequences</taxon>
        <taxon>metagenomes</taxon>
        <taxon>ecological metagenomes</taxon>
    </lineage>
</organism>